<evidence type="ECO:0000313" key="1">
    <source>
        <dbReference type="EMBL" id="DAG00740.1"/>
    </source>
</evidence>
<protein>
    <submittedName>
        <fullName evidence="1">Uncharacterized protein</fullName>
    </submittedName>
</protein>
<dbReference type="EMBL" id="BK016182">
    <property type="protein sequence ID" value="DAG00740.1"/>
    <property type="molecule type" value="Genomic_DNA"/>
</dbReference>
<reference evidence="1" key="1">
    <citation type="journal article" date="2021" name="Proc. Natl. Acad. Sci. U.S.A.">
        <title>A Catalog of Tens of Thousands of Viruses from Human Metagenomes Reveals Hidden Associations with Chronic Diseases.</title>
        <authorList>
            <person name="Tisza M.J."/>
            <person name="Buck C.B."/>
        </authorList>
    </citation>
    <scope>NUCLEOTIDE SEQUENCE</scope>
    <source>
        <strain evidence="1">CtJ2i1</strain>
    </source>
</reference>
<proteinExistence type="predicted"/>
<sequence>MERMKERSTSVKATQEINKIIDEYNILEQENNTNNITPNEFIDKFNTINREYNSARKEINTSLADEKASWLNKIKNYFTKSEDDGRYLNSSNKDNFISKATDWILNHTLTMDNAVINARKSDNILMTINGVKLIMDGDWLKMINPDGSELFAKNINDGTERALNRDLFKLIERKYIPATWNIIENSRVENVGGTVALPSGWNDLIVIVDNTTSDFTHYDKQNDHKVAPSYVYMCSAEVPIKFFTPYATAGLEVTKTYVMLTAKTGWVGEDYDGNKSRNFGKILKVLWR</sequence>
<accession>A0A8S5V222</accession>
<name>A0A8S5V222_9CAUD</name>
<organism evidence="1">
    <name type="scientific">Myoviridae sp. ctJ2i1</name>
    <dbReference type="NCBI Taxonomy" id="2825079"/>
    <lineage>
        <taxon>Viruses</taxon>
        <taxon>Duplodnaviria</taxon>
        <taxon>Heunggongvirae</taxon>
        <taxon>Uroviricota</taxon>
        <taxon>Caudoviricetes</taxon>
    </lineage>
</organism>